<proteinExistence type="predicted"/>
<dbReference type="EMBL" id="QXXQ01000006">
    <property type="protein sequence ID" value="RID91539.1"/>
    <property type="molecule type" value="Genomic_DNA"/>
</dbReference>
<dbReference type="OrthoDB" id="6039124at2"/>
<evidence type="ECO:0008006" key="4">
    <source>
        <dbReference type="Google" id="ProtNLM"/>
    </source>
</evidence>
<organism evidence="2 3">
    <name type="scientific">Gemmobacter lutimaris</name>
    <dbReference type="NCBI Taxonomy" id="2306023"/>
    <lineage>
        <taxon>Bacteria</taxon>
        <taxon>Pseudomonadati</taxon>
        <taxon>Pseudomonadota</taxon>
        <taxon>Alphaproteobacteria</taxon>
        <taxon>Rhodobacterales</taxon>
        <taxon>Paracoccaceae</taxon>
        <taxon>Gemmobacter</taxon>
    </lineage>
</organism>
<name>A0A398BLE6_9RHOB</name>
<evidence type="ECO:0000313" key="3">
    <source>
        <dbReference type="Proteomes" id="UP000266649"/>
    </source>
</evidence>
<feature type="region of interest" description="Disordered" evidence="1">
    <location>
        <begin position="113"/>
        <end position="140"/>
    </location>
</feature>
<keyword evidence="3" id="KW-1185">Reference proteome</keyword>
<dbReference type="Proteomes" id="UP000266649">
    <property type="component" value="Unassembled WGS sequence"/>
</dbReference>
<evidence type="ECO:0000256" key="1">
    <source>
        <dbReference type="SAM" id="MobiDB-lite"/>
    </source>
</evidence>
<comment type="caution">
    <text evidence="2">The sequence shown here is derived from an EMBL/GenBank/DDBJ whole genome shotgun (WGS) entry which is preliminary data.</text>
</comment>
<evidence type="ECO:0000313" key="2">
    <source>
        <dbReference type="EMBL" id="RID91539.1"/>
    </source>
</evidence>
<accession>A0A398BLE6</accession>
<reference evidence="2 3" key="1">
    <citation type="submission" date="2018-09" db="EMBL/GenBank/DDBJ databases">
        <title>Gemmobacter lutimaris sp. nov., a marine bacterium isolated from tidal flat.</title>
        <authorList>
            <person name="Lee D.W."/>
            <person name="Yoo Y."/>
            <person name="Kim J.-J."/>
            <person name="Kim B.S."/>
        </authorList>
    </citation>
    <scope>NUCLEOTIDE SEQUENCE [LARGE SCALE GENOMIC DNA]</scope>
    <source>
        <strain evidence="2 3">YJ-T1-11</strain>
    </source>
</reference>
<sequence>MGDCVLDLFGNPVRDNHGKRGRPAFEVTERNRNKVKLLLACGWSNERIANAIECSLATLKRYFRAELSVRDAMRDRLDAERMMQVAEQAAAGNVGAHRIFGQMLDRNDQMEAERRISKPDRPAADERLGKKAERDRMAQDADADMMALLEEESAVDVRH</sequence>
<feature type="compositionally biased region" description="Basic and acidic residues" evidence="1">
    <location>
        <begin position="113"/>
        <end position="139"/>
    </location>
</feature>
<gene>
    <name evidence="2" type="ORF">D2N39_12610</name>
</gene>
<protein>
    <recommendedName>
        <fullName evidence="4">Helix-turn-helix domain-containing protein</fullName>
    </recommendedName>
</protein>
<dbReference type="RefSeq" id="WP_119135143.1">
    <property type="nucleotide sequence ID" value="NZ_QXXQ01000006.1"/>
</dbReference>
<dbReference type="AlphaFoldDB" id="A0A398BLE6"/>